<dbReference type="InterPro" id="IPR003034">
    <property type="entry name" value="SAP_dom"/>
</dbReference>
<dbReference type="InterPro" id="IPR012337">
    <property type="entry name" value="RNaseH-like_sf"/>
</dbReference>
<dbReference type="PANTHER" id="PTHR23044">
    <property type="entry name" value="3'-5' EXONUCLEASE ERI1-RELATED"/>
    <property type="match status" value="1"/>
</dbReference>
<evidence type="ECO:0000256" key="18">
    <source>
        <dbReference type="ARBA" id="ARBA00080754"/>
    </source>
</evidence>
<dbReference type="PROSITE" id="PS50800">
    <property type="entry name" value="SAP"/>
    <property type="match status" value="1"/>
</dbReference>
<dbReference type="GO" id="GO:0003723">
    <property type="term" value="F:RNA binding"/>
    <property type="evidence" value="ECO:0007669"/>
    <property type="project" value="UniProtKB-KW"/>
</dbReference>
<feature type="region of interest" description="Disordered" evidence="19">
    <location>
        <begin position="323"/>
        <end position="342"/>
    </location>
</feature>
<dbReference type="AlphaFoldDB" id="A0A6F9DCT5"/>
<evidence type="ECO:0000313" key="21">
    <source>
        <dbReference type="EMBL" id="CAB3243447.1"/>
    </source>
</evidence>
<evidence type="ECO:0000256" key="8">
    <source>
        <dbReference type="ARBA" id="ARBA00022553"/>
    </source>
</evidence>
<sequence length="342" mass="39567">MDDFKSVRHNRPRRDDSEDIIDPVYHALSRINGRINRMTKAELQTDLNRNGLNERGVKEVLRKRLKNYYKKQKLRMKPLHEDGSQYYPYLVVIDFEATCEEHNPTNYLHEIIEFPAILVDTEKAKIVDKFHTYCQPVVNPTLSSFCTRLTGITQSTVEAAPLFPEVLEKFQGWLHLHGLLIPKTCSYVTDGSWDFSRFLNIQCCLSEVPYPKWAKKWINLKKVFGNFYGLRRPRILDMLQNIGLEFEGRPHCGLDDATNIAKIVLRLLEDGAEFQVNERLRAGKLEIISEKERLLLGGYKKHVTPEKNQSDVEKSVESLDALSISDSSQEETNSQKTTIIKL</sequence>
<dbReference type="SUPFAM" id="SSF68906">
    <property type="entry name" value="SAP domain"/>
    <property type="match status" value="1"/>
</dbReference>
<feature type="domain" description="SAP" evidence="20">
    <location>
        <begin position="35"/>
        <end position="69"/>
    </location>
</feature>
<keyword evidence="8" id="KW-0597">Phosphoprotein</keyword>
<keyword evidence="15" id="KW-0943">RNA-mediated gene silencing</keyword>
<keyword evidence="6" id="KW-0963">Cytoplasm</keyword>
<name>A0A6F9DCT5_9ASCI</name>
<reference evidence="21" key="1">
    <citation type="submission" date="2020-04" db="EMBL/GenBank/DDBJ databases">
        <authorList>
            <person name="Neveu A P."/>
        </authorList>
    </citation>
    <scope>NUCLEOTIDE SEQUENCE</scope>
    <source>
        <tissue evidence="21">Whole embryo</tissue>
    </source>
</reference>
<dbReference type="InterPro" id="IPR047201">
    <property type="entry name" value="ERI-1_3'hExo-like"/>
</dbReference>
<organism evidence="21">
    <name type="scientific">Phallusia mammillata</name>
    <dbReference type="NCBI Taxonomy" id="59560"/>
    <lineage>
        <taxon>Eukaryota</taxon>
        <taxon>Metazoa</taxon>
        <taxon>Chordata</taxon>
        <taxon>Tunicata</taxon>
        <taxon>Ascidiacea</taxon>
        <taxon>Phlebobranchia</taxon>
        <taxon>Ascidiidae</taxon>
        <taxon>Phallusia</taxon>
    </lineage>
</organism>
<comment type="catalytic activity">
    <reaction evidence="1">
        <text>Exonucleolytic cleavage in the 3'- to 5'-direction to yield nucleoside 5'-phosphates.</text>
        <dbReference type="EC" id="3.1.13.1"/>
    </reaction>
</comment>
<dbReference type="GO" id="GO:0005730">
    <property type="term" value="C:nucleolus"/>
    <property type="evidence" value="ECO:0007669"/>
    <property type="project" value="UniProtKB-SubCell"/>
</dbReference>
<dbReference type="GO" id="GO:0006364">
    <property type="term" value="P:rRNA processing"/>
    <property type="evidence" value="ECO:0007669"/>
    <property type="project" value="UniProtKB-KW"/>
</dbReference>
<feature type="compositionally biased region" description="Polar residues" evidence="19">
    <location>
        <begin position="324"/>
        <end position="342"/>
    </location>
</feature>
<evidence type="ECO:0000256" key="4">
    <source>
        <dbReference type="ARBA" id="ARBA00004604"/>
    </source>
</evidence>
<dbReference type="SUPFAM" id="SSF53098">
    <property type="entry name" value="Ribonuclease H-like"/>
    <property type="match status" value="1"/>
</dbReference>
<keyword evidence="11" id="KW-0378">Hydrolase</keyword>
<gene>
    <name evidence="21" type="primary">Eri1</name>
</gene>
<dbReference type="Pfam" id="PF00929">
    <property type="entry name" value="RNase_T"/>
    <property type="match status" value="1"/>
</dbReference>
<keyword evidence="16" id="KW-0539">Nucleus</keyword>
<keyword evidence="7" id="KW-0698">rRNA processing</keyword>
<dbReference type="Gene3D" id="1.10.720.30">
    <property type="entry name" value="SAP domain"/>
    <property type="match status" value="1"/>
</dbReference>
<comment type="subcellular location">
    <subcellularLocation>
        <location evidence="3">Cytoplasm</location>
    </subcellularLocation>
    <subcellularLocation>
        <location evidence="4">Nucleus</location>
        <location evidence="4">Nucleolus</location>
    </subcellularLocation>
</comment>
<dbReference type="FunFam" id="3.30.420.10:FF:000034">
    <property type="entry name" value="3'-5' exoribonuclease 1"/>
    <property type="match status" value="1"/>
</dbReference>
<dbReference type="GO" id="GO:0008859">
    <property type="term" value="F:exoribonuclease II activity"/>
    <property type="evidence" value="ECO:0007669"/>
    <property type="project" value="UniProtKB-EC"/>
</dbReference>
<accession>A0A6F9DCT5</accession>
<dbReference type="Pfam" id="PF02037">
    <property type="entry name" value="SAP"/>
    <property type="match status" value="1"/>
</dbReference>
<evidence type="ECO:0000256" key="17">
    <source>
        <dbReference type="ARBA" id="ARBA00070944"/>
    </source>
</evidence>
<evidence type="ECO:0000256" key="9">
    <source>
        <dbReference type="ARBA" id="ARBA00022722"/>
    </source>
</evidence>
<dbReference type="CDD" id="cd06133">
    <property type="entry name" value="ERI-1_3'hExo_like"/>
    <property type="match status" value="1"/>
</dbReference>
<dbReference type="EC" id="3.1.13.1" evidence="5"/>
<keyword evidence="14" id="KW-0694">RNA-binding</keyword>
<dbReference type="FunFam" id="1.10.720.30:FF:000015">
    <property type="entry name" value="3'-5' exoribonuclease 1"/>
    <property type="match status" value="1"/>
</dbReference>
<dbReference type="EMBL" id="LR784926">
    <property type="protein sequence ID" value="CAB3243447.1"/>
    <property type="molecule type" value="mRNA"/>
</dbReference>
<evidence type="ECO:0000256" key="13">
    <source>
        <dbReference type="ARBA" id="ARBA00022842"/>
    </source>
</evidence>
<evidence type="ECO:0000256" key="14">
    <source>
        <dbReference type="ARBA" id="ARBA00022884"/>
    </source>
</evidence>
<evidence type="ECO:0000256" key="16">
    <source>
        <dbReference type="ARBA" id="ARBA00023242"/>
    </source>
</evidence>
<evidence type="ECO:0000256" key="10">
    <source>
        <dbReference type="ARBA" id="ARBA00022723"/>
    </source>
</evidence>
<dbReference type="GO" id="GO:0046872">
    <property type="term" value="F:metal ion binding"/>
    <property type="evidence" value="ECO:0007669"/>
    <property type="project" value="UniProtKB-KW"/>
</dbReference>
<dbReference type="InterPro" id="IPR036361">
    <property type="entry name" value="SAP_dom_sf"/>
</dbReference>
<comment type="cofactor">
    <cofactor evidence="2">
        <name>Mg(2+)</name>
        <dbReference type="ChEBI" id="CHEBI:18420"/>
    </cofactor>
</comment>
<dbReference type="InterPro" id="IPR013520">
    <property type="entry name" value="Ribonucl_H"/>
</dbReference>
<evidence type="ECO:0000256" key="19">
    <source>
        <dbReference type="SAM" id="MobiDB-lite"/>
    </source>
</evidence>
<evidence type="ECO:0000259" key="20">
    <source>
        <dbReference type="PROSITE" id="PS50800"/>
    </source>
</evidence>
<evidence type="ECO:0000256" key="2">
    <source>
        <dbReference type="ARBA" id="ARBA00001946"/>
    </source>
</evidence>
<dbReference type="GO" id="GO:0031047">
    <property type="term" value="P:regulatory ncRNA-mediated gene silencing"/>
    <property type="evidence" value="ECO:0007669"/>
    <property type="project" value="UniProtKB-KW"/>
</dbReference>
<dbReference type="SMART" id="SM00479">
    <property type="entry name" value="EXOIII"/>
    <property type="match status" value="1"/>
</dbReference>
<evidence type="ECO:0000256" key="7">
    <source>
        <dbReference type="ARBA" id="ARBA00022552"/>
    </source>
</evidence>
<evidence type="ECO:0000256" key="12">
    <source>
        <dbReference type="ARBA" id="ARBA00022839"/>
    </source>
</evidence>
<keyword evidence="10" id="KW-0479">Metal-binding</keyword>
<evidence type="ECO:0000256" key="11">
    <source>
        <dbReference type="ARBA" id="ARBA00022801"/>
    </source>
</evidence>
<dbReference type="InterPro" id="IPR051274">
    <property type="entry name" value="3-5_Exoribonuclease"/>
</dbReference>
<dbReference type="GO" id="GO:0005737">
    <property type="term" value="C:cytoplasm"/>
    <property type="evidence" value="ECO:0007669"/>
    <property type="project" value="UniProtKB-SubCell"/>
</dbReference>
<keyword evidence="9" id="KW-0540">Nuclease</keyword>
<evidence type="ECO:0000256" key="5">
    <source>
        <dbReference type="ARBA" id="ARBA00012163"/>
    </source>
</evidence>
<evidence type="ECO:0000256" key="6">
    <source>
        <dbReference type="ARBA" id="ARBA00022490"/>
    </source>
</evidence>
<protein>
    <recommendedName>
        <fullName evidence="17">3'-5' exoribonuclease 1</fullName>
        <ecNumber evidence="5">3.1.13.1</ecNumber>
    </recommendedName>
    <alternativeName>
        <fullName evidence="18">Histone mRNA 3'-exonuclease 1</fullName>
    </alternativeName>
</protein>
<evidence type="ECO:0000256" key="15">
    <source>
        <dbReference type="ARBA" id="ARBA00023158"/>
    </source>
</evidence>
<keyword evidence="12" id="KW-0269">Exonuclease</keyword>
<dbReference type="InterPro" id="IPR036397">
    <property type="entry name" value="RNaseH_sf"/>
</dbReference>
<dbReference type="PANTHER" id="PTHR23044:SF61">
    <property type="entry name" value="3'-5' EXORIBONUCLEASE 1-RELATED"/>
    <property type="match status" value="1"/>
</dbReference>
<keyword evidence="13" id="KW-0460">Magnesium</keyword>
<evidence type="ECO:0000256" key="3">
    <source>
        <dbReference type="ARBA" id="ARBA00004496"/>
    </source>
</evidence>
<proteinExistence type="evidence at transcript level"/>
<dbReference type="Gene3D" id="3.30.420.10">
    <property type="entry name" value="Ribonuclease H-like superfamily/Ribonuclease H"/>
    <property type="match status" value="1"/>
</dbReference>
<evidence type="ECO:0000256" key="1">
    <source>
        <dbReference type="ARBA" id="ARBA00001849"/>
    </source>
</evidence>